<evidence type="ECO:0000313" key="1">
    <source>
        <dbReference type="EMBL" id="RUT09894.1"/>
    </source>
</evidence>
<dbReference type="OrthoDB" id="9958564at2"/>
<gene>
    <name evidence="1" type="ORF">DSM106972_003890</name>
</gene>
<dbReference type="EMBL" id="RSCL01000001">
    <property type="protein sequence ID" value="RUT09894.1"/>
    <property type="molecule type" value="Genomic_DNA"/>
</dbReference>
<dbReference type="Proteomes" id="UP000271624">
    <property type="component" value="Unassembled WGS sequence"/>
</dbReference>
<dbReference type="AlphaFoldDB" id="A0A3S1AVF2"/>
<sequence length="78" mass="9070">MKQLRGHYHRRVDDIYQKLKKAGANVGDFQFLVRRSDGAVFVNDPTNFGLRRQGPQGDIQNIIERFKKILRDKNKGAE</sequence>
<name>A0A3S1AVF2_9CYAN</name>
<protein>
    <submittedName>
        <fullName evidence="1">Uncharacterized protein</fullName>
    </submittedName>
</protein>
<evidence type="ECO:0000313" key="2">
    <source>
        <dbReference type="Proteomes" id="UP000271624"/>
    </source>
</evidence>
<dbReference type="RefSeq" id="WP_127078316.1">
    <property type="nucleotide sequence ID" value="NZ_RSCL01000001.1"/>
</dbReference>
<keyword evidence="2" id="KW-1185">Reference proteome</keyword>
<accession>A0A3S1AVF2</accession>
<comment type="caution">
    <text evidence="1">The sequence shown here is derived from an EMBL/GenBank/DDBJ whole genome shotgun (WGS) entry which is preliminary data.</text>
</comment>
<organism evidence="1 2">
    <name type="scientific">Dulcicalothrix desertica PCC 7102</name>
    <dbReference type="NCBI Taxonomy" id="232991"/>
    <lineage>
        <taxon>Bacteria</taxon>
        <taxon>Bacillati</taxon>
        <taxon>Cyanobacteriota</taxon>
        <taxon>Cyanophyceae</taxon>
        <taxon>Nostocales</taxon>
        <taxon>Calotrichaceae</taxon>
        <taxon>Dulcicalothrix</taxon>
    </lineage>
</organism>
<reference evidence="1" key="2">
    <citation type="journal article" date="2019" name="Genome Biol. Evol.">
        <title>Day and night: Metabolic profiles and evolutionary relationships of six axenic non-marine cyanobacteria.</title>
        <authorList>
            <person name="Will S.E."/>
            <person name="Henke P."/>
            <person name="Boedeker C."/>
            <person name="Huang S."/>
            <person name="Brinkmann H."/>
            <person name="Rohde M."/>
            <person name="Jarek M."/>
            <person name="Friedl T."/>
            <person name="Seufert S."/>
            <person name="Schumacher M."/>
            <person name="Overmann J."/>
            <person name="Neumann-Schaal M."/>
            <person name="Petersen J."/>
        </authorList>
    </citation>
    <scope>NUCLEOTIDE SEQUENCE [LARGE SCALE GENOMIC DNA]</scope>
    <source>
        <strain evidence="1">PCC 7102</strain>
    </source>
</reference>
<reference evidence="1" key="1">
    <citation type="submission" date="2018-12" db="EMBL/GenBank/DDBJ databases">
        <authorList>
            <person name="Will S."/>
            <person name="Neumann-Schaal M."/>
            <person name="Henke P."/>
        </authorList>
    </citation>
    <scope>NUCLEOTIDE SEQUENCE</scope>
    <source>
        <strain evidence="1">PCC 7102</strain>
    </source>
</reference>
<proteinExistence type="predicted"/>